<evidence type="ECO:0000313" key="1">
    <source>
        <dbReference type="EMBL" id="RMV42325.1"/>
    </source>
</evidence>
<proteinExistence type="predicted"/>
<dbReference type="AlphaFoldDB" id="A0A0N1JHA0"/>
<gene>
    <name evidence="1" type="ORF">ALP13_102837</name>
</gene>
<accession>A0A0N1JHA0</accession>
<comment type="caution">
    <text evidence="1">The sequence shown here is derived from an EMBL/GenBank/DDBJ whole genome shotgun (WGS) entry which is preliminary data.</text>
</comment>
<dbReference type="EMBL" id="RBUQ01000044">
    <property type="protein sequence ID" value="RMV42325.1"/>
    <property type="molecule type" value="Genomic_DNA"/>
</dbReference>
<dbReference type="Proteomes" id="UP000271631">
    <property type="component" value="Unassembled WGS sequence"/>
</dbReference>
<sequence length="44" mass="4843">MLQGAEGILLQRLESTLLQLQFFPTSRLLLHANHSSDSEPGCSC</sequence>
<organism evidence="1 2">
    <name type="scientific">Pseudomonas syringae pv. maculicola</name>
    <dbReference type="NCBI Taxonomy" id="59511"/>
    <lineage>
        <taxon>Bacteria</taxon>
        <taxon>Pseudomonadati</taxon>
        <taxon>Pseudomonadota</taxon>
        <taxon>Gammaproteobacteria</taxon>
        <taxon>Pseudomonadales</taxon>
        <taxon>Pseudomonadaceae</taxon>
        <taxon>Pseudomonas</taxon>
    </lineage>
</organism>
<name>A0A0N1JHA0_PSEYM</name>
<protein>
    <submittedName>
        <fullName evidence="1">Uncharacterized protein</fullName>
    </submittedName>
</protein>
<evidence type="ECO:0000313" key="2">
    <source>
        <dbReference type="Proteomes" id="UP000271631"/>
    </source>
</evidence>
<reference evidence="1 2" key="1">
    <citation type="submission" date="2018-08" db="EMBL/GenBank/DDBJ databases">
        <title>Recombination of ecologically and evolutionarily significant loci maintains genetic cohesion in the Pseudomonas syringae species complex.</title>
        <authorList>
            <person name="Dillon M."/>
            <person name="Thakur S."/>
            <person name="Almeida R.N.D."/>
            <person name="Weir B.S."/>
            <person name="Guttman D.S."/>
        </authorList>
    </citation>
    <scope>NUCLEOTIDE SEQUENCE [LARGE SCALE GENOMIC DNA]</scope>
    <source>
        <strain evidence="1 2">ICMP 11281</strain>
    </source>
</reference>